<name>A0A347ZT76_9CHLR</name>
<evidence type="ECO:0000256" key="5">
    <source>
        <dbReference type="ARBA" id="ARBA00023098"/>
    </source>
</evidence>
<keyword evidence="12" id="KW-1185">Reference proteome</keyword>
<dbReference type="GO" id="GO:0043811">
    <property type="term" value="F:phosphate:acyl-[acyl carrier protein] acyltransferase activity"/>
    <property type="evidence" value="ECO:0007669"/>
    <property type="project" value="UniProtKB-UniRule"/>
</dbReference>
<comment type="function">
    <text evidence="10">Catalyzes the reversible formation of acyl-phosphate (acyl-PO(4)) from acyl-[acyl-carrier-protein] (acyl-ACP). This enzyme utilizes acyl-ACP as fatty acyl donor, but not acyl-CoA.</text>
</comment>
<dbReference type="PANTHER" id="PTHR30100">
    <property type="entry name" value="FATTY ACID/PHOSPHOLIPID SYNTHESIS PROTEIN PLSX"/>
    <property type="match status" value="1"/>
</dbReference>
<evidence type="ECO:0000313" key="12">
    <source>
        <dbReference type="Proteomes" id="UP000256388"/>
    </source>
</evidence>
<comment type="subunit">
    <text evidence="9 10">Homodimer. Probably interacts with PlsY.</text>
</comment>
<dbReference type="Pfam" id="PF02504">
    <property type="entry name" value="FA_synthesis"/>
    <property type="match status" value="1"/>
</dbReference>
<comment type="subcellular location">
    <subcellularLocation>
        <location evidence="10">Cytoplasm</location>
    </subcellularLocation>
    <text evidence="10">Associated with the membrane possibly through PlsY.</text>
</comment>
<reference evidence="11 12" key="1">
    <citation type="submission" date="2018-08" db="EMBL/GenBank/DDBJ databases">
        <title>Genomic Encyclopedia of Type Strains, Phase IV (KMG-IV): sequencing the most valuable type-strain genomes for metagenomic binning, comparative biology and taxonomic classification.</title>
        <authorList>
            <person name="Goeker M."/>
        </authorList>
    </citation>
    <scope>NUCLEOTIDE SEQUENCE [LARGE SCALE GENOMIC DNA]</scope>
    <source>
        <strain evidence="11 12">DSM 23923</strain>
    </source>
</reference>
<dbReference type="InterPro" id="IPR003664">
    <property type="entry name" value="FA_synthesis"/>
</dbReference>
<sequence length="338" mass="36112">MTIILDAMGSDKYPDPEILGAIEAVKVLDEPIILVGNEEIIRPKLEQLSPGNSLISIVHAPEVVEMWDKPVESARSKPNNSMAIGVQLVKEGQGDAFVTAGNTGGAMFNALRVLGRIKGVQRPALTALFPTQKDKCIVLDIGANADCRPDFLLQFAIMGNIYAQHILNIEKPRVGLLSNGEEAGKGNELVKETYKLLEKSSLNFIGNIEGKELFGGEADVVVTDGFTGNILTKGSEAVAKLITDTLKAELMRSFSTKMGALLAKPAFAKVKGLVDPSEVGAAPLLGIDGLVFVGHGRSDAHAITSALLLANNAIKNNLLEHLRTDIANNLSIRKGLFR</sequence>
<keyword evidence="5 10" id="KW-0443">Lipid metabolism</keyword>
<dbReference type="RefSeq" id="WP_116224069.1">
    <property type="nucleotide sequence ID" value="NZ_AP018437.1"/>
</dbReference>
<dbReference type="SUPFAM" id="SSF53659">
    <property type="entry name" value="Isocitrate/Isopropylmalate dehydrogenase-like"/>
    <property type="match status" value="1"/>
</dbReference>
<dbReference type="Gene3D" id="3.40.718.10">
    <property type="entry name" value="Isopropylmalate Dehydrogenase"/>
    <property type="match status" value="1"/>
</dbReference>
<evidence type="ECO:0000256" key="4">
    <source>
        <dbReference type="ARBA" id="ARBA00022679"/>
    </source>
</evidence>
<dbReference type="EMBL" id="QUMS01000001">
    <property type="protein sequence ID" value="REG10918.1"/>
    <property type="molecule type" value="Genomic_DNA"/>
</dbReference>
<dbReference type="HAMAP" id="MF_00019">
    <property type="entry name" value="PlsX"/>
    <property type="match status" value="1"/>
</dbReference>
<evidence type="ECO:0000256" key="2">
    <source>
        <dbReference type="ARBA" id="ARBA00022490"/>
    </source>
</evidence>
<keyword evidence="2 10" id="KW-0963">Cytoplasm</keyword>
<protein>
    <recommendedName>
        <fullName evidence="8 10">Phosphate acyltransferase</fullName>
        <ecNumber evidence="8 10">2.3.1.274</ecNumber>
    </recommendedName>
    <alternativeName>
        <fullName evidence="10">Acyl-ACP phosphotransacylase</fullName>
    </alternativeName>
    <alternativeName>
        <fullName evidence="10">Acyl-[acyl-carrier-protein]--phosphate acyltransferase</fullName>
    </alternativeName>
    <alternativeName>
        <fullName evidence="10">Phosphate-acyl-ACP acyltransferase</fullName>
    </alternativeName>
</protein>
<dbReference type="Proteomes" id="UP000256388">
    <property type="component" value="Unassembled WGS sequence"/>
</dbReference>
<evidence type="ECO:0000256" key="9">
    <source>
        <dbReference type="ARBA" id="ARBA00046608"/>
    </source>
</evidence>
<dbReference type="GO" id="GO:0006633">
    <property type="term" value="P:fatty acid biosynthetic process"/>
    <property type="evidence" value="ECO:0007669"/>
    <property type="project" value="UniProtKB-UniRule"/>
</dbReference>
<keyword evidence="7 10" id="KW-1208">Phospholipid metabolism</keyword>
<evidence type="ECO:0000256" key="1">
    <source>
        <dbReference type="ARBA" id="ARBA00001232"/>
    </source>
</evidence>
<dbReference type="EC" id="2.3.1.274" evidence="8 10"/>
<comment type="similarity">
    <text evidence="10">Belongs to the PlsX family.</text>
</comment>
<dbReference type="OrthoDB" id="9806408at2"/>
<evidence type="ECO:0000256" key="8">
    <source>
        <dbReference type="ARBA" id="ARBA00024069"/>
    </source>
</evidence>
<gene>
    <name evidence="10" type="primary">plsX</name>
    <name evidence="11" type="ORF">DFR64_0787</name>
</gene>
<evidence type="ECO:0000256" key="7">
    <source>
        <dbReference type="ARBA" id="ARBA00023264"/>
    </source>
</evidence>
<accession>A0A347ZT76</accession>
<keyword evidence="3 10" id="KW-0444">Lipid biosynthesis</keyword>
<keyword evidence="11" id="KW-0012">Acyltransferase</keyword>
<evidence type="ECO:0000313" key="11">
    <source>
        <dbReference type="EMBL" id="REG10918.1"/>
    </source>
</evidence>
<dbReference type="InterPro" id="IPR012281">
    <property type="entry name" value="Phospholipid_synth_PlsX-like"/>
</dbReference>
<comment type="catalytic activity">
    <reaction evidence="1 10">
        <text>a fatty acyl-[ACP] + phosphate = an acyl phosphate + holo-[ACP]</text>
        <dbReference type="Rhea" id="RHEA:42292"/>
        <dbReference type="Rhea" id="RHEA-COMP:9685"/>
        <dbReference type="Rhea" id="RHEA-COMP:14125"/>
        <dbReference type="ChEBI" id="CHEBI:43474"/>
        <dbReference type="ChEBI" id="CHEBI:59918"/>
        <dbReference type="ChEBI" id="CHEBI:64479"/>
        <dbReference type="ChEBI" id="CHEBI:138651"/>
        <dbReference type="EC" id="2.3.1.274"/>
    </reaction>
</comment>
<evidence type="ECO:0000256" key="6">
    <source>
        <dbReference type="ARBA" id="ARBA00023209"/>
    </source>
</evidence>
<evidence type="ECO:0000256" key="10">
    <source>
        <dbReference type="HAMAP-Rule" id="MF_00019"/>
    </source>
</evidence>
<comment type="caution">
    <text evidence="11">The sequence shown here is derived from an EMBL/GenBank/DDBJ whole genome shotgun (WGS) entry which is preliminary data.</text>
</comment>
<dbReference type="GO" id="GO:0008654">
    <property type="term" value="P:phospholipid biosynthetic process"/>
    <property type="evidence" value="ECO:0007669"/>
    <property type="project" value="UniProtKB-KW"/>
</dbReference>
<dbReference type="NCBIfam" id="TIGR00182">
    <property type="entry name" value="plsX"/>
    <property type="match status" value="1"/>
</dbReference>
<dbReference type="AlphaFoldDB" id="A0A347ZT76"/>
<proteinExistence type="inferred from homology"/>
<dbReference type="GO" id="GO:0005737">
    <property type="term" value="C:cytoplasm"/>
    <property type="evidence" value="ECO:0007669"/>
    <property type="project" value="UniProtKB-SubCell"/>
</dbReference>
<dbReference type="PIRSF" id="PIRSF002465">
    <property type="entry name" value="Phsphlp_syn_PlsX"/>
    <property type="match status" value="1"/>
</dbReference>
<keyword evidence="4 10" id="KW-0808">Transferase</keyword>
<dbReference type="UniPathway" id="UPA00085"/>
<dbReference type="PANTHER" id="PTHR30100:SF1">
    <property type="entry name" value="PHOSPHATE ACYLTRANSFERASE"/>
    <property type="match status" value="1"/>
</dbReference>
<evidence type="ECO:0000256" key="3">
    <source>
        <dbReference type="ARBA" id="ARBA00022516"/>
    </source>
</evidence>
<keyword evidence="6 10" id="KW-0594">Phospholipid biosynthesis</keyword>
<comment type="pathway">
    <text evidence="10">Lipid metabolism; phospholipid metabolism.</text>
</comment>
<organism evidence="11 12">
    <name type="scientific">Pelolinea submarina</name>
    <dbReference type="NCBI Taxonomy" id="913107"/>
    <lineage>
        <taxon>Bacteria</taxon>
        <taxon>Bacillati</taxon>
        <taxon>Chloroflexota</taxon>
        <taxon>Anaerolineae</taxon>
        <taxon>Anaerolineales</taxon>
        <taxon>Anaerolineaceae</taxon>
        <taxon>Pelolinea</taxon>
    </lineage>
</organism>